<feature type="compositionally biased region" description="Polar residues" evidence="5">
    <location>
        <begin position="25"/>
        <end position="39"/>
    </location>
</feature>
<dbReference type="FunFam" id="3.30.160.60:FF:000446">
    <property type="entry name" value="Zinc finger protein"/>
    <property type="match status" value="1"/>
</dbReference>
<dbReference type="SUPFAM" id="SSF57667">
    <property type="entry name" value="beta-beta-alpha zinc fingers"/>
    <property type="match status" value="1"/>
</dbReference>
<gene>
    <name evidence="7" type="ORF">GPUH_LOCUS25139</name>
</gene>
<dbReference type="Gene3D" id="3.30.160.60">
    <property type="entry name" value="Classic Zinc Finger"/>
    <property type="match status" value="1"/>
</dbReference>
<dbReference type="EMBL" id="UYRT01103893">
    <property type="protein sequence ID" value="VDN43809.1"/>
    <property type="molecule type" value="Genomic_DNA"/>
</dbReference>
<sequence length="181" mass="20017">MHLFKDELEEPPKLLPENDDPAKPSTPTNPAFSAVTQEEYSVDGAALSTADEPRSAAEKSDFPENTRTIEGPGGLKLFVSIEKESGRRNGVVIEDAVLDNSFEICPQTFGSPALSGKVSGVLTNVDDEQFRPKMECPMCGLVLYRHNFSTHYRIHTGELPFLCTCCQKRFRTSSALKVHVR</sequence>
<dbReference type="OrthoDB" id="8113227at2759"/>
<dbReference type="InterPro" id="IPR013087">
    <property type="entry name" value="Znf_C2H2_type"/>
</dbReference>
<evidence type="ECO:0000259" key="6">
    <source>
        <dbReference type="PROSITE" id="PS50157"/>
    </source>
</evidence>
<evidence type="ECO:0000313" key="7">
    <source>
        <dbReference type="EMBL" id="VDN43809.1"/>
    </source>
</evidence>
<name>A0A183EVZ7_9BILA</name>
<keyword evidence="8" id="KW-1185">Reference proteome</keyword>
<dbReference type="PANTHER" id="PTHR23235">
    <property type="entry name" value="KRUEPPEL-LIKE TRANSCRIPTION FACTOR"/>
    <property type="match status" value="1"/>
</dbReference>
<organism evidence="9">
    <name type="scientific">Gongylonema pulchrum</name>
    <dbReference type="NCBI Taxonomy" id="637853"/>
    <lineage>
        <taxon>Eukaryota</taxon>
        <taxon>Metazoa</taxon>
        <taxon>Ecdysozoa</taxon>
        <taxon>Nematoda</taxon>
        <taxon>Chromadorea</taxon>
        <taxon>Rhabditida</taxon>
        <taxon>Spirurina</taxon>
        <taxon>Spiruromorpha</taxon>
        <taxon>Spiruroidea</taxon>
        <taxon>Gongylonematidae</taxon>
        <taxon>Gongylonema</taxon>
    </lineage>
</organism>
<proteinExistence type="predicted"/>
<feature type="region of interest" description="Disordered" evidence="5">
    <location>
        <begin position="1"/>
        <end position="69"/>
    </location>
</feature>
<dbReference type="GO" id="GO:0000122">
    <property type="term" value="P:negative regulation of transcription by RNA polymerase II"/>
    <property type="evidence" value="ECO:0007669"/>
    <property type="project" value="UniProtKB-ARBA"/>
</dbReference>
<dbReference type="InterPro" id="IPR036236">
    <property type="entry name" value="Znf_C2H2_sf"/>
</dbReference>
<dbReference type="WBParaSite" id="GPUH_0002516801-mRNA-1">
    <property type="protein sequence ID" value="GPUH_0002516801-mRNA-1"/>
    <property type="gene ID" value="GPUH_0002516801"/>
</dbReference>
<dbReference type="GO" id="GO:0005634">
    <property type="term" value="C:nucleus"/>
    <property type="evidence" value="ECO:0007669"/>
    <property type="project" value="UniProtKB-ARBA"/>
</dbReference>
<evidence type="ECO:0000313" key="8">
    <source>
        <dbReference type="Proteomes" id="UP000271098"/>
    </source>
</evidence>
<keyword evidence="2 4" id="KW-0863">Zinc-finger</keyword>
<dbReference type="GO" id="GO:0008270">
    <property type="term" value="F:zinc ion binding"/>
    <property type="evidence" value="ECO:0007669"/>
    <property type="project" value="UniProtKB-KW"/>
</dbReference>
<dbReference type="PANTHER" id="PTHR23235:SF120">
    <property type="entry name" value="KRUPPEL-LIKE FACTOR 15"/>
    <property type="match status" value="1"/>
</dbReference>
<feature type="domain" description="C2H2-type" evidence="6">
    <location>
        <begin position="161"/>
        <end position="181"/>
    </location>
</feature>
<feature type="compositionally biased region" description="Basic and acidic residues" evidence="5">
    <location>
        <begin position="51"/>
        <end position="64"/>
    </location>
</feature>
<keyword evidence="1" id="KW-0479">Metal-binding</keyword>
<reference evidence="7 8" key="2">
    <citation type="submission" date="2018-11" db="EMBL/GenBank/DDBJ databases">
        <authorList>
            <consortium name="Pathogen Informatics"/>
        </authorList>
    </citation>
    <scope>NUCLEOTIDE SEQUENCE [LARGE SCALE GENOMIC DNA]</scope>
</reference>
<evidence type="ECO:0000256" key="5">
    <source>
        <dbReference type="SAM" id="MobiDB-lite"/>
    </source>
</evidence>
<dbReference type="PROSITE" id="PS50157">
    <property type="entry name" value="ZINC_FINGER_C2H2_2"/>
    <property type="match status" value="1"/>
</dbReference>
<dbReference type="Proteomes" id="UP000271098">
    <property type="component" value="Unassembled WGS sequence"/>
</dbReference>
<evidence type="ECO:0000256" key="2">
    <source>
        <dbReference type="ARBA" id="ARBA00022771"/>
    </source>
</evidence>
<protein>
    <submittedName>
        <fullName evidence="9">C2H2-type domain-containing protein</fullName>
    </submittedName>
</protein>
<dbReference type="GO" id="GO:0000978">
    <property type="term" value="F:RNA polymerase II cis-regulatory region sequence-specific DNA binding"/>
    <property type="evidence" value="ECO:0007669"/>
    <property type="project" value="TreeGrafter"/>
</dbReference>
<dbReference type="GO" id="GO:0000981">
    <property type="term" value="F:DNA-binding transcription factor activity, RNA polymerase II-specific"/>
    <property type="evidence" value="ECO:0007669"/>
    <property type="project" value="TreeGrafter"/>
</dbReference>
<accession>A0A183EVZ7</accession>
<reference evidence="9" key="1">
    <citation type="submission" date="2016-06" db="UniProtKB">
        <authorList>
            <consortium name="WormBaseParasite"/>
        </authorList>
    </citation>
    <scope>IDENTIFICATION</scope>
</reference>
<feature type="compositionally biased region" description="Basic and acidic residues" evidence="5">
    <location>
        <begin position="1"/>
        <end position="12"/>
    </location>
</feature>
<evidence type="ECO:0000313" key="9">
    <source>
        <dbReference type="WBParaSite" id="GPUH_0002516801-mRNA-1"/>
    </source>
</evidence>
<evidence type="ECO:0000256" key="4">
    <source>
        <dbReference type="PROSITE-ProRule" id="PRU00042"/>
    </source>
</evidence>
<keyword evidence="3" id="KW-0862">Zinc</keyword>
<evidence type="ECO:0000256" key="3">
    <source>
        <dbReference type="ARBA" id="ARBA00022833"/>
    </source>
</evidence>
<dbReference type="AlphaFoldDB" id="A0A183EVZ7"/>
<evidence type="ECO:0000256" key="1">
    <source>
        <dbReference type="ARBA" id="ARBA00022723"/>
    </source>
</evidence>